<evidence type="ECO:0000259" key="2">
    <source>
        <dbReference type="Pfam" id="PF07411"/>
    </source>
</evidence>
<feature type="domain" description="Multi-ubiquitin" evidence="3">
    <location>
        <begin position="122"/>
        <end position="195"/>
    </location>
</feature>
<feature type="domain" description="DUF1508" evidence="2">
    <location>
        <begin position="12"/>
        <end position="59"/>
    </location>
</feature>
<name>A0A3S3R5N7_9GAMM</name>
<keyword evidence="5" id="KW-1185">Reference proteome</keyword>
<reference evidence="4 5" key="1">
    <citation type="submission" date="2018-11" db="EMBL/GenBank/DDBJ databases">
        <title>Photobacterium sp. BEI247 sp. nov., a marine bacterium isolated from Yongle Blue Hole in the South China Sea.</title>
        <authorList>
            <person name="Wang X."/>
        </authorList>
    </citation>
    <scope>NUCLEOTIDE SEQUENCE [LARGE SCALE GENOMIC DNA]</scope>
    <source>
        <strain evidence="5">BEI247</strain>
    </source>
</reference>
<comment type="similarity">
    <text evidence="1">Belongs to the UPF0339 family. Duplicated subfamily.</text>
</comment>
<dbReference type="InterPro" id="IPR027802">
    <property type="entry name" value="Multi-ubiquitin_dom"/>
</dbReference>
<dbReference type="OrthoDB" id="9802792at2"/>
<evidence type="ECO:0000259" key="3">
    <source>
        <dbReference type="Pfam" id="PF14452"/>
    </source>
</evidence>
<dbReference type="InterPro" id="IPR036913">
    <property type="entry name" value="YegP-like_sf"/>
</dbReference>
<protein>
    <submittedName>
        <fullName evidence="4">DUF1508 domain-containing protein</fullName>
    </submittedName>
</protein>
<dbReference type="AlphaFoldDB" id="A0A3S3R5N7"/>
<proteinExistence type="inferred from homology"/>
<dbReference type="Pfam" id="PF14452">
    <property type="entry name" value="Multi_ubiq"/>
    <property type="match status" value="1"/>
</dbReference>
<comment type="caution">
    <text evidence="4">The sequence shown here is derived from an EMBL/GenBank/DDBJ whole genome shotgun (WGS) entry which is preliminary data.</text>
</comment>
<dbReference type="Pfam" id="PF07411">
    <property type="entry name" value="DUF1508"/>
    <property type="match status" value="2"/>
</dbReference>
<evidence type="ECO:0000313" key="4">
    <source>
        <dbReference type="EMBL" id="RWX52888.1"/>
    </source>
</evidence>
<dbReference type="EMBL" id="RJLM01000023">
    <property type="protein sequence ID" value="RWX52888.1"/>
    <property type="molecule type" value="Genomic_DNA"/>
</dbReference>
<dbReference type="PANTHER" id="PTHR40606:SF1">
    <property type="entry name" value="UPF0339 PROTEIN YEGP"/>
    <property type="match status" value="1"/>
</dbReference>
<dbReference type="InterPro" id="IPR051141">
    <property type="entry name" value="UPF0339_domain"/>
</dbReference>
<dbReference type="InterPro" id="IPR010879">
    <property type="entry name" value="DUF1508"/>
</dbReference>
<evidence type="ECO:0000256" key="1">
    <source>
        <dbReference type="ARBA" id="ARBA00007576"/>
    </source>
</evidence>
<dbReference type="SUPFAM" id="SSF160113">
    <property type="entry name" value="YegP-like"/>
    <property type="match status" value="2"/>
</dbReference>
<dbReference type="PANTHER" id="PTHR40606">
    <property type="match status" value="1"/>
</dbReference>
<evidence type="ECO:0000313" key="5">
    <source>
        <dbReference type="Proteomes" id="UP000287563"/>
    </source>
</evidence>
<dbReference type="RefSeq" id="WP_128786512.1">
    <property type="nucleotide sequence ID" value="NZ_RJLM01000023.1"/>
</dbReference>
<feature type="domain" description="DUF1508" evidence="2">
    <location>
        <begin position="63"/>
        <end position="110"/>
    </location>
</feature>
<gene>
    <name evidence="4" type="ORF">EDI28_24820</name>
</gene>
<organism evidence="4 5">
    <name type="scientific">Photobacterium chitinilyticum</name>
    <dbReference type="NCBI Taxonomy" id="2485123"/>
    <lineage>
        <taxon>Bacteria</taxon>
        <taxon>Pseudomonadati</taxon>
        <taxon>Pseudomonadota</taxon>
        <taxon>Gammaproteobacteria</taxon>
        <taxon>Vibrionales</taxon>
        <taxon>Vibrionaceae</taxon>
        <taxon>Photobacterium</taxon>
    </lineage>
</organism>
<dbReference type="Proteomes" id="UP000287563">
    <property type="component" value="Unassembled WGS sequence"/>
</dbReference>
<dbReference type="Gene3D" id="2.30.29.80">
    <property type="match status" value="1"/>
</dbReference>
<sequence>MKGKFEIFQSSKNNEYYFRLKAAGNWEIILDSEGYTTKSSCLNGIESVKENAQLEERFERLVAKNGEHYFNLKAGNGQVIGTSEMYTRRQGMENGIHSVMKNAPDADIKDLTIDEPEHDKEFNIIVNGRPKTVTSKILTFEDIVKLAFSTIADGNSTIYTMTYKKNGGNKPEGTLVTGDQIKIKSGVIFNVTATDKS</sequence>
<accession>A0A3S3R5N7</accession>